<evidence type="ECO:0008006" key="3">
    <source>
        <dbReference type="Google" id="ProtNLM"/>
    </source>
</evidence>
<dbReference type="AlphaFoldDB" id="A0A0M0G0Y0"/>
<dbReference type="OrthoDB" id="2928279at2"/>
<dbReference type="EMBL" id="LGUE01000008">
    <property type="protein sequence ID" value="KON83136.1"/>
    <property type="molecule type" value="Genomic_DNA"/>
</dbReference>
<dbReference type="PATRIC" id="fig|189381.12.peg.3557"/>
<protein>
    <recommendedName>
        <fullName evidence="3">ABC-2 type transport system permease protein</fullName>
    </recommendedName>
</protein>
<evidence type="ECO:0000313" key="2">
    <source>
        <dbReference type="Proteomes" id="UP000037405"/>
    </source>
</evidence>
<name>A0A0M0G0Y0_9BACI</name>
<accession>A0A0M0G0Y0</accession>
<sequence length="580" mass="67227">MVYHWIKWRWKVRMKDQYRSRFLTPYLSWKWLLAWGIMKAVLLYAASYVTLGQVIINGKFEIGSNVFYAVMDHLIKAMREDPHLIWSVLFFIIFLNAIVSGMSTAKKQKQSLDGEWLQVNLKLTSSRARTMVESELLLWESKKFLMVYIPIMAAVQSYFPAPVITMVLAWFFYLLIGCLSASYYGLSLNRQATKPSFFIRMTCQLAMRIAFLVLSVQFARKLVPWVEQFPLISKTVEKETFFGWLDTGSASIVSMTSSISMVFNWRFWPHNLLAELATGNGGLTLLTGLLVAGMLLYLPARKHSDTKRSWYPFTFYEKWISFLLIWSGGKGHLHFMTRNDLRSTFFLSRFPIIMGPFSFWIYMGLIWGFLDGIDHGSKMFHMVLSFYTFYFVYFYTQASFSALNGIHAVDGVGKRVQSHLHPDQGIWPLLRLRLRLFLVMTVPLLVVGDVIMITLVKPGVTESIILFLSHLCACMLFSLIMYLPSVLTPHFHYPSLEELEDYPDQEKIRNMANGAVVGVMIPMVFMLPCAFYLTDSFSYRSYLWVIGPGLLMVMVLFIFGLLFAMYRRLSRMTHLDHLNL</sequence>
<reference evidence="2" key="1">
    <citation type="submission" date="2015-07" db="EMBL/GenBank/DDBJ databases">
        <title>Fjat-14235 jcm11544.</title>
        <authorList>
            <person name="Liu B."/>
            <person name="Wang J."/>
            <person name="Zhu Y."/>
            <person name="Liu G."/>
            <person name="Chen Q."/>
            <person name="Chen Z."/>
            <person name="Lan J."/>
            <person name="Che J."/>
            <person name="Ge C."/>
            <person name="Shi H."/>
            <person name="Pan Z."/>
            <person name="Liu X."/>
        </authorList>
    </citation>
    <scope>NUCLEOTIDE SEQUENCE [LARGE SCALE GENOMIC DNA]</scope>
    <source>
        <strain evidence="2">JCM 11544</strain>
    </source>
</reference>
<gene>
    <name evidence="1" type="ORF">AF331_20110</name>
</gene>
<keyword evidence="2" id="KW-1185">Reference proteome</keyword>
<comment type="caution">
    <text evidence="1">The sequence shown here is derived from an EMBL/GenBank/DDBJ whole genome shotgun (WGS) entry which is preliminary data.</text>
</comment>
<dbReference type="RefSeq" id="WP_053429759.1">
    <property type="nucleotide sequence ID" value="NZ_LGUE01000008.1"/>
</dbReference>
<organism evidence="1 2">
    <name type="scientific">Rossellomorea marisflavi</name>
    <dbReference type="NCBI Taxonomy" id="189381"/>
    <lineage>
        <taxon>Bacteria</taxon>
        <taxon>Bacillati</taxon>
        <taxon>Bacillota</taxon>
        <taxon>Bacilli</taxon>
        <taxon>Bacillales</taxon>
        <taxon>Bacillaceae</taxon>
        <taxon>Rossellomorea</taxon>
    </lineage>
</organism>
<evidence type="ECO:0000313" key="1">
    <source>
        <dbReference type="EMBL" id="KON83136.1"/>
    </source>
</evidence>
<dbReference type="Proteomes" id="UP000037405">
    <property type="component" value="Unassembled WGS sequence"/>
</dbReference>
<dbReference type="STRING" id="189381.GCA_900166615_00194"/>
<proteinExistence type="predicted"/>